<evidence type="ECO:0000313" key="2">
    <source>
        <dbReference type="WBParaSite" id="PS1159_v2.g8105.t1"/>
    </source>
</evidence>
<evidence type="ECO:0000313" key="1">
    <source>
        <dbReference type="Proteomes" id="UP000887580"/>
    </source>
</evidence>
<organism evidence="1 2">
    <name type="scientific">Panagrolaimus sp. PS1159</name>
    <dbReference type="NCBI Taxonomy" id="55785"/>
    <lineage>
        <taxon>Eukaryota</taxon>
        <taxon>Metazoa</taxon>
        <taxon>Ecdysozoa</taxon>
        <taxon>Nematoda</taxon>
        <taxon>Chromadorea</taxon>
        <taxon>Rhabditida</taxon>
        <taxon>Tylenchina</taxon>
        <taxon>Panagrolaimomorpha</taxon>
        <taxon>Panagrolaimoidea</taxon>
        <taxon>Panagrolaimidae</taxon>
        <taxon>Panagrolaimus</taxon>
    </lineage>
</organism>
<dbReference type="WBParaSite" id="PS1159_v2.g8105.t1">
    <property type="protein sequence ID" value="PS1159_v2.g8105.t1"/>
    <property type="gene ID" value="PS1159_v2.g8105"/>
</dbReference>
<reference evidence="2" key="1">
    <citation type="submission" date="2022-11" db="UniProtKB">
        <authorList>
            <consortium name="WormBaseParasite"/>
        </authorList>
    </citation>
    <scope>IDENTIFICATION</scope>
</reference>
<dbReference type="Proteomes" id="UP000887580">
    <property type="component" value="Unplaced"/>
</dbReference>
<protein>
    <submittedName>
        <fullName evidence="2">Uncharacterized protein</fullName>
    </submittedName>
</protein>
<sequence>MQASNDPRRPAKVVRYKPIDPQTSPVSSE</sequence>
<name>A0AC35GRY4_9BILA</name>
<accession>A0AC35GRY4</accession>
<proteinExistence type="predicted"/>